<evidence type="ECO:0000313" key="4">
    <source>
        <dbReference type="EMBL" id="SVC74281.1"/>
    </source>
</evidence>
<dbReference type="Gene3D" id="3.20.20.30">
    <property type="entry name" value="Luciferase-like domain"/>
    <property type="match status" value="1"/>
</dbReference>
<keyword evidence="2" id="KW-0503">Monooxygenase</keyword>
<evidence type="ECO:0000256" key="2">
    <source>
        <dbReference type="ARBA" id="ARBA00023033"/>
    </source>
</evidence>
<accession>A0A382PQN4</accession>
<dbReference type="AlphaFoldDB" id="A0A382PQN4"/>
<proteinExistence type="predicted"/>
<evidence type="ECO:0000259" key="3">
    <source>
        <dbReference type="Pfam" id="PF00296"/>
    </source>
</evidence>
<dbReference type="InterPro" id="IPR036661">
    <property type="entry name" value="Luciferase-like_sf"/>
</dbReference>
<dbReference type="InterPro" id="IPR011251">
    <property type="entry name" value="Luciferase-like_dom"/>
</dbReference>
<reference evidence="4" key="1">
    <citation type="submission" date="2018-05" db="EMBL/GenBank/DDBJ databases">
        <authorList>
            <person name="Lanie J.A."/>
            <person name="Ng W.-L."/>
            <person name="Kazmierczak K.M."/>
            <person name="Andrzejewski T.M."/>
            <person name="Davidsen T.M."/>
            <person name="Wayne K.J."/>
            <person name="Tettelin H."/>
            <person name="Glass J.I."/>
            <person name="Rusch D."/>
            <person name="Podicherti R."/>
            <person name="Tsui H.-C.T."/>
            <person name="Winkler M.E."/>
        </authorList>
    </citation>
    <scope>NUCLEOTIDE SEQUENCE</scope>
</reference>
<dbReference type="GO" id="GO:0005829">
    <property type="term" value="C:cytosol"/>
    <property type="evidence" value="ECO:0007669"/>
    <property type="project" value="TreeGrafter"/>
</dbReference>
<dbReference type="SUPFAM" id="SSF51679">
    <property type="entry name" value="Bacterial luciferase-like"/>
    <property type="match status" value="1"/>
</dbReference>
<evidence type="ECO:0000256" key="1">
    <source>
        <dbReference type="ARBA" id="ARBA00023002"/>
    </source>
</evidence>
<dbReference type="InterPro" id="IPR050766">
    <property type="entry name" value="Bact_Lucif_Oxidored"/>
</dbReference>
<gene>
    <name evidence="4" type="ORF">METZ01_LOCUS327135</name>
</gene>
<dbReference type="PANTHER" id="PTHR30137:SF8">
    <property type="entry name" value="BLR5498 PROTEIN"/>
    <property type="match status" value="1"/>
</dbReference>
<dbReference type="PANTHER" id="PTHR30137">
    <property type="entry name" value="LUCIFERASE-LIKE MONOOXYGENASE"/>
    <property type="match status" value="1"/>
</dbReference>
<organism evidence="4">
    <name type="scientific">marine metagenome</name>
    <dbReference type="NCBI Taxonomy" id="408172"/>
    <lineage>
        <taxon>unclassified sequences</taxon>
        <taxon>metagenomes</taxon>
        <taxon>ecological metagenomes</taxon>
    </lineage>
</organism>
<dbReference type="GO" id="GO:0004497">
    <property type="term" value="F:monooxygenase activity"/>
    <property type="evidence" value="ECO:0007669"/>
    <property type="project" value="UniProtKB-KW"/>
</dbReference>
<name>A0A382PQN4_9ZZZZ</name>
<feature type="non-terminal residue" evidence="4">
    <location>
        <position position="291"/>
    </location>
</feature>
<sequence length="291" mass="33099">MEFGVFIPGHWMDHSKSAKQLYDEMLVEAVFADELGFDNVWFAEHYAIDYIAIPDPIQMVTAVFERTDRIRAGVAVHILRNHHPIKLAAEIAQLDVMYGGRFHTVLGRGASGYEFRQMELGQSLEDSIAYFQEHLMVMSKLWKCRESQAHSGRFFNFDSTAIIPPPLTPQPPFYLAAVSSASVKFQVGYCHEAGNPIRVMHSPFREDMDSVRERLDAFTDAVKAVGAQRKDTMFGINRVAYVAPTDEEAWEIMPTLTDLHRGLVRMLSDKEIIENGIMSYEPVENEPSHQE</sequence>
<feature type="domain" description="Luciferase-like" evidence="3">
    <location>
        <begin position="1"/>
        <end position="253"/>
    </location>
</feature>
<dbReference type="EMBL" id="UINC01108290">
    <property type="protein sequence ID" value="SVC74281.1"/>
    <property type="molecule type" value="Genomic_DNA"/>
</dbReference>
<dbReference type="GO" id="GO:0016705">
    <property type="term" value="F:oxidoreductase activity, acting on paired donors, with incorporation or reduction of molecular oxygen"/>
    <property type="evidence" value="ECO:0007669"/>
    <property type="project" value="InterPro"/>
</dbReference>
<protein>
    <recommendedName>
        <fullName evidence="3">Luciferase-like domain-containing protein</fullName>
    </recommendedName>
</protein>
<keyword evidence="1" id="KW-0560">Oxidoreductase</keyword>
<dbReference type="Pfam" id="PF00296">
    <property type="entry name" value="Bac_luciferase"/>
    <property type="match status" value="1"/>
</dbReference>